<dbReference type="EMBL" id="JBFOCI010000001">
    <property type="protein sequence ID" value="MEW9804694.1"/>
    <property type="molecule type" value="Genomic_DNA"/>
</dbReference>
<evidence type="ECO:0000256" key="6">
    <source>
        <dbReference type="SAM" id="Phobius"/>
    </source>
</evidence>
<keyword evidence="8" id="KW-1185">Reference proteome</keyword>
<feature type="transmembrane region" description="Helical" evidence="6">
    <location>
        <begin position="26"/>
        <end position="45"/>
    </location>
</feature>
<evidence type="ECO:0000313" key="8">
    <source>
        <dbReference type="Proteomes" id="UP001556196"/>
    </source>
</evidence>
<reference evidence="7 8" key="1">
    <citation type="submission" date="2024-06" db="EMBL/GenBank/DDBJ databases">
        <authorList>
            <person name="Tuo L."/>
        </authorList>
    </citation>
    <scope>NUCLEOTIDE SEQUENCE [LARGE SCALE GENOMIC DNA]</scope>
    <source>
        <strain evidence="7 8">ZMM04-5</strain>
    </source>
</reference>
<keyword evidence="5 6" id="KW-0472">Membrane</keyword>
<comment type="subcellular location">
    <subcellularLocation>
        <location evidence="1">Cell membrane</location>
        <topology evidence="1">Multi-pass membrane protein</topology>
    </subcellularLocation>
</comment>
<accession>A0ABV3QUE8</accession>
<feature type="transmembrane region" description="Helical" evidence="6">
    <location>
        <begin position="161"/>
        <end position="189"/>
    </location>
</feature>
<gene>
    <name evidence="7" type="ORF">ABUE31_01690</name>
</gene>
<proteinExistence type="predicted"/>
<feature type="transmembrane region" description="Helical" evidence="6">
    <location>
        <begin position="302"/>
        <end position="321"/>
    </location>
</feature>
<dbReference type="CDD" id="cd06579">
    <property type="entry name" value="TM_PBP1_transp_AraH_like"/>
    <property type="match status" value="1"/>
</dbReference>
<feature type="transmembrane region" description="Helical" evidence="6">
    <location>
        <begin position="195"/>
        <end position="214"/>
    </location>
</feature>
<evidence type="ECO:0000256" key="4">
    <source>
        <dbReference type="ARBA" id="ARBA00022989"/>
    </source>
</evidence>
<feature type="transmembrane region" description="Helical" evidence="6">
    <location>
        <begin position="103"/>
        <end position="123"/>
    </location>
</feature>
<dbReference type="InterPro" id="IPR001851">
    <property type="entry name" value="ABC_transp_permease"/>
</dbReference>
<evidence type="ECO:0000256" key="1">
    <source>
        <dbReference type="ARBA" id="ARBA00004651"/>
    </source>
</evidence>
<feature type="transmembrane region" description="Helical" evidence="6">
    <location>
        <begin position="226"/>
        <end position="248"/>
    </location>
</feature>
<dbReference type="PANTHER" id="PTHR32196:SF72">
    <property type="entry name" value="RIBOSE IMPORT PERMEASE PROTEIN RBSC"/>
    <property type="match status" value="1"/>
</dbReference>
<dbReference type="PANTHER" id="PTHR32196">
    <property type="entry name" value="ABC TRANSPORTER PERMEASE PROTEIN YPHD-RELATED-RELATED"/>
    <property type="match status" value="1"/>
</dbReference>
<evidence type="ECO:0000256" key="5">
    <source>
        <dbReference type="ARBA" id="ARBA00023136"/>
    </source>
</evidence>
<dbReference type="Proteomes" id="UP001556196">
    <property type="component" value="Unassembled WGS sequence"/>
</dbReference>
<keyword evidence="3 6" id="KW-0812">Transmembrane</keyword>
<protein>
    <submittedName>
        <fullName evidence="7">ABC transporter permease</fullName>
    </submittedName>
</protein>
<comment type="caution">
    <text evidence="7">The sequence shown here is derived from an EMBL/GenBank/DDBJ whole genome shotgun (WGS) entry which is preliminary data.</text>
</comment>
<evidence type="ECO:0000313" key="7">
    <source>
        <dbReference type="EMBL" id="MEW9804694.1"/>
    </source>
</evidence>
<feature type="transmembrane region" description="Helical" evidence="6">
    <location>
        <begin position="65"/>
        <end position="91"/>
    </location>
</feature>
<organism evidence="7 8">
    <name type="scientific">Mesorhizobium marinum</name>
    <dbReference type="NCBI Taxonomy" id="3228790"/>
    <lineage>
        <taxon>Bacteria</taxon>
        <taxon>Pseudomonadati</taxon>
        <taxon>Pseudomonadota</taxon>
        <taxon>Alphaproteobacteria</taxon>
        <taxon>Hyphomicrobiales</taxon>
        <taxon>Phyllobacteriaceae</taxon>
        <taxon>Mesorhizobium</taxon>
    </lineage>
</organism>
<name>A0ABV3QUE8_9HYPH</name>
<keyword evidence="4 6" id="KW-1133">Transmembrane helix</keyword>
<sequence length="329" mass="34013">MTRQAKGSTMNKPFAKRLTESRGRQGLWILPLLLLMAIAVVLSLRTGQFLTLQNLANLIAQAMPLVITAIGQMFVIVVGGLDLSVGSVISFTTAVLALDAPGYVLVPAVFVLAALIGATNGLVVTRLNVHPIIATLAMQYVVLGVTRILRPVSGGTVPDTVISSVAGSFLGLPMPVFWGAAVVLLAWKLLHGSRFGLHLFAIGGGIAAGTEDAARNFGVPTRRNIMLAYVACSCFAALAGVFLAGRIVSGDPNVGLLFELDAITAVAIGGTQLSGGIGSLHGTIVGALVLALMSNGMNLLNVSPFIQTAIKGGILLLVVGLQSRKKMGL</sequence>
<feature type="transmembrane region" description="Helical" evidence="6">
    <location>
        <begin position="129"/>
        <end position="149"/>
    </location>
</feature>
<evidence type="ECO:0000256" key="3">
    <source>
        <dbReference type="ARBA" id="ARBA00022692"/>
    </source>
</evidence>
<dbReference type="Pfam" id="PF02653">
    <property type="entry name" value="BPD_transp_2"/>
    <property type="match status" value="1"/>
</dbReference>
<keyword evidence="2" id="KW-1003">Cell membrane</keyword>
<evidence type="ECO:0000256" key="2">
    <source>
        <dbReference type="ARBA" id="ARBA00022475"/>
    </source>
</evidence>